<gene>
    <name evidence="2" type="ORF">K444DRAFT_631615</name>
</gene>
<accession>A0A2J6T4G0</accession>
<reference evidence="2 3" key="1">
    <citation type="submission" date="2016-04" db="EMBL/GenBank/DDBJ databases">
        <title>A degradative enzymes factory behind the ericoid mycorrhizal symbiosis.</title>
        <authorList>
            <consortium name="DOE Joint Genome Institute"/>
            <person name="Martino E."/>
            <person name="Morin E."/>
            <person name="Grelet G."/>
            <person name="Kuo A."/>
            <person name="Kohler A."/>
            <person name="Daghino S."/>
            <person name="Barry K."/>
            <person name="Choi C."/>
            <person name="Cichocki N."/>
            <person name="Clum A."/>
            <person name="Copeland A."/>
            <person name="Hainaut M."/>
            <person name="Haridas S."/>
            <person name="Labutti K."/>
            <person name="Lindquist E."/>
            <person name="Lipzen A."/>
            <person name="Khouja H.-R."/>
            <person name="Murat C."/>
            <person name="Ohm R."/>
            <person name="Olson A."/>
            <person name="Spatafora J."/>
            <person name="Veneault-Fourrey C."/>
            <person name="Henrissat B."/>
            <person name="Grigoriev I."/>
            <person name="Martin F."/>
            <person name="Perotto S."/>
        </authorList>
    </citation>
    <scope>NUCLEOTIDE SEQUENCE [LARGE SCALE GENOMIC DNA]</scope>
    <source>
        <strain evidence="2 3">E</strain>
    </source>
</reference>
<protein>
    <recommendedName>
        <fullName evidence="1">2EXR domain-containing protein</fullName>
    </recommendedName>
</protein>
<feature type="domain" description="2EXR" evidence="1">
    <location>
        <begin position="30"/>
        <end position="120"/>
    </location>
</feature>
<keyword evidence="3" id="KW-1185">Reference proteome</keyword>
<evidence type="ECO:0000313" key="3">
    <source>
        <dbReference type="Proteomes" id="UP000235371"/>
    </source>
</evidence>
<evidence type="ECO:0000259" key="1">
    <source>
        <dbReference type="Pfam" id="PF20150"/>
    </source>
</evidence>
<proteinExistence type="predicted"/>
<dbReference type="Pfam" id="PF20150">
    <property type="entry name" value="2EXR"/>
    <property type="match status" value="1"/>
</dbReference>
<evidence type="ECO:0000313" key="2">
    <source>
        <dbReference type="EMBL" id="PMD57886.1"/>
    </source>
</evidence>
<dbReference type="EMBL" id="KZ613843">
    <property type="protein sequence ID" value="PMD57886.1"/>
    <property type="molecule type" value="Genomic_DNA"/>
</dbReference>
<dbReference type="InterPro" id="IPR045518">
    <property type="entry name" value="2EXR"/>
</dbReference>
<dbReference type="GeneID" id="36591466"/>
<name>A0A2J6T4G0_9HELO</name>
<sequence length="319" mass="38104">MSAIHEWRNVKFFQELPDPDNTLSFHDSSFTRFPDFPIELRKMIWEAAIELVPQQLIYVNDFLYRPVCERQPSFIWDLFQVNRESRKIIRAEYIFVGSGRYAEPTINRDGWYLNKSRDILCIYDCLLERTGNSIFIEEDRIQSYNEKYIEYSATYSSHYFKWKQYYFDCVKAMKRVEIRRPNIDHDTQANIDSARDVVDEHLKFPQYLANFPSMKEVKVVPHRWSSRSKKEMEICETILATLLEDFQATDKTYRIPNITFKQDSPEQMALEELEGDWQDNLFMGLPEDYEEFLLDSSPEADEEFNYMVGLYASDLALEE</sequence>
<dbReference type="Proteomes" id="UP000235371">
    <property type="component" value="Unassembled WGS sequence"/>
</dbReference>
<dbReference type="OrthoDB" id="3513892at2759"/>
<dbReference type="InParanoid" id="A0A2J6T4G0"/>
<organism evidence="2 3">
    <name type="scientific">Hyaloscypha bicolor E</name>
    <dbReference type="NCBI Taxonomy" id="1095630"/>
    <lineage>
        <taxon>Eukaryota</taxon>
        <taxon>Fungi</taxon>
        <taxon>Dikarya</taxon>
        <taxon>Ascomycota</taxon>
        <taxon>Pezizomycotina</taxon>
        <taxon>Leotiomycetes</taxon>
        <taxon>Helotiales</taxon>
        <taxon>Hyaloscyphaceae</taxon>
        <taxon>Hyaloscypha</taxon>
        <taxon>Hyaloscypha bicolor</taxon>
    </lineage>
</organism>
<dbReference type="RefSeq" id="XP_024734790.1">
    <property type="nucleotide sequence ID" value="XM_024883389.1"/>
</dbReference>
<dbReference type="AlphaFoldDB" id="A0A2J6T4G0"/>